<evidence type="ECO:0000259" key="3">
    <source>
        <dbReference type="PROSITE" id="PS50213"/>
    </source>
</evidence>
<dbReference type="InterPro" id="IPR000782">
    <property type="entry name" value="FAS1_domain"/>
</dbReference>
<sequence length="650" mass="68858">MRPPPFTSTLSLSLALLALTTPTTAQSILAALVAAGASEFAGLIQSDPGLLETYTSGRIKTVFAPKDLCYGAAGEYGDCAGSGNDTVARRALSEDESEKTKQAYIAGSEEEQVMPSNSIKKKRGEEGGVVGKRCSGCGDGDDDVEPFVDIETVEDGTNLGDLNTTLVIVFEAGESAGCSGGGHDRRRMMRSVGDGAWKRGYGGGDDYCDDSGAITYKVVSGLGSMVKILEPNIPFDDGLIHLVDDYMTIPRYLSETASMKGWTEYLALIHATHLQAEFDTIPLTTFFVPSNEAIQDSCLDEVGKDEKERVLREHTVTDFFGLSTRLEEGQTLENLNGNDIVVEEMGGDTYVNGVKILKFDILVDNGVAIVIDGLLTTVEKPTAPAYTPSVSTVTVTEAPASCSATGEDITYTTSLMCSTTETSVIVSTSLFTGTEVQTSVVVETETETAVLTVTSVSAYTVTGTVSDTVTSAQTFTETETVYSGITKTKSYTITADGEGTMTETETETYVSTYTPTTWSAEEGTTATEIVTLTETETHISTSTTTAWGTGEATTVTESVTLTKTETKTKTGGGEDTTDTITQTETCTETETATETCTETETATETETEIGTCTSTYTHPPPDTAIESTTCTTTTGEKAEHTGHGGHEGDW</sequence>
<dbReference type="Pfam" id="PF02469">
    <property type="entry name" value="Fasciclin"/>
    <property type="match status" value="1"/>
</dbReference>
<evidence type="ECO:0000313" key="4">
    <source>
        <dbReference type="EMBL" id="KAJ2894611.1"/>
    </source>
</evidence>
<proteinExistence type="predicted"/>
<dbReference type="Gene3D" id="2.30.180.10">
    <property type="entry name" value="FAS1 domain"/>
    <property type="match status" value="1"/>
</dbReference>
<feature type="compositionally biased region" description="Low complexity" evidence="1">
    <location>
        <begin position="578"/>
        <end position="600"/>
    </location>
</feature>
<reference evidence="4" key="1">
    <citation type="submission" date="2022-07" db="EMBL/GenBank/DDBJ databases">
        <title>Draft genome sequence of Zalerion maritima ATCC 34329, a (micro)plastics degrading marine fungus.</title>
        <authorList>
            <person name="Paco A."/>
            <person name="Goncalves M.F.M."/>
            <person name="Rocha-Santos T.A.P."/>
            <person name="Alves A."/>
        </authorList>
    </citation>
    <scope>NUCLEOTIDE SEQUENCE</scope>
    <source>
        <strain evidence="4">ATCC 34329</strain>
    </source>
</reference>
<dbReference type="PROSITE" id="PS50213">
    <property type="entry name" value="FAS1"/>
    <property type="match status" value="1"/>
</dbReference>
<dbReference type="AlphaFoldDB" id="A0AAD5RHV1"/>
<feature type="domain" description="FAS1" evidence="3">
    <location>
        <begin position="246"/>
        <end position="375"/>
    </location>
</feature>
<dbReference type="Proteomes" id="UP001201980">
    <property type="component" value="Unassembled WGS sequence"/>
</dbReference>
<feature type="signal peptide" evidence="2">
    <location>
        <begin position="1"/>
        <end position="25"/>
    </location>
</feature>
<organism evidence="4 5">
    <name type="scientific">Zalerion maritima</name>
    <dbReference type="NCBI Taxonomy" id="339359"/>
    <lineage>
        <taxon>Eukaryota</taxon>
        <taxon>Fungi</taxon>
        <taxon>Dikarya</taxon>
        <taxon>Ascomycota</taxon>
        <taxon>Pezizomycotina</taxon>
        <taxon>Sordariomycetes</taxon>
        <taxon>Lulworthiomycetidae</taxon>
        <taxon>Lulworthiales</taxon>
        <taxon>Lulworthiaceae</taxon>
        <taxon>Zalerion</taxon>
    </lineage>
</organism>
<dbReference type="InterPro" id="IPR036378">
    <property type="entry name" value="FAS1_dom_sf"/>
</dbReference>
<gene>
    <name evidence="4" type="ORF">MKZ38_007379</name>
</gene>
<feature type="compositionally biased region" description="Low complexity" evidence="1">
    <location>
        <begin position="608"/>
        <end position="617"/>
    </location>
</feature>
<keyword evidence="2" id="KW-0732">Signal</keyword>
<comment type="caution">
    <text evidence="4">The sequence shown here is derived from an EMBL/GenBank/DDBJ whole genome shotgun (WGS) entry which is preliminary data.</text>
</comment>
<feature type="chain" id="PRO_5042271520" description="FAS1 domain-containing protein" evidence="2">
    <location>
        <begin position="26"/>
        <end position="650"/>
    </location>
</feature>
<evidence type="ECO:0000313" key="5">
    <source>
        <dbReference type="Proteomes" id="UP001201980"/>
    </source>
</evidence>
<dbReference type="EMBL" id="JAKWBI020000474">
    <property type="protein sequence ID" value="KAJ2894611.1"/>
    <property type="molecule type" value="Genomic_DNA"/>
</dbReference>
<accession>A0AAD5RHV1</accession>
<feature type="compositionally biased region" description="Basic and acidic residues" evidence="1">
    <location>
        <begin position="636"/>
        <end position="650"/>
    </location>
</feature>
<feature type="region of interest" description="Disordered" evidence="1">
    <location>
        <begin position="563"/>
        <end position="650"/>
    </location>
</feature>
<protein>
    <recommendedName>
        <fullName evidence="3">FAS1 domain-containing protein</fullName>
    </recommendedName>
</protein>
<name>A0AAD5RHV1_9PEZI</name>
<keyword evidence="5" id="KW-1185">Reference proteome</keyword>
<dbReference type="SUPFAM" id="SSF82153">
    <property type="entry name" value="FAS1 domain"/>
    <property type="match status" value="1"/>
</dbReference>
<evidence type="ECO:0000256" key="1">
    <source>
        <dbReference type="SAM" id="MobiDB-lite"/>
    </source>
</evidence>
<dbReference type="SMART" id="SM00554">
    <property type="entry name" value="FAS1"/>
    <property type="match status" value="1"/>
</dbReference>
<evidence type="ECO:0000256" key="2">
    <source>
        <dbReference type="SAM" id="SignalP"/>
    </source>
</evidence>